<feature type="domain" description="Heterokaryon incompatibility" evidence="1">
    <location>
        <begin position="44"/>
        <end position="199"/>
    </location>
</feature>
<dbReference type="EMBL" id="JAQQWM010000003">
    <property type="protein sequence ID" value="KAK8071612.1"/>
    <property type="molecule type" value="Genomic_DNA"/>
</dbReference>
<dbReference type="InterPro" id="IPR010730">
    <property type="entry name" value="HET"/>
</dbReference>
<sequence>MSSFTYDPLKTPDAFRLLVLEPGAAEDALHCRIFHATHTSHLDYEALSYTWGGAAGDAGPPAPECFLNGKRMPIRRNLYDAMRHLRWRDYERVLWVDALCIDQSNIGERNHQVGRMREIYSQAERVQVWLGLTSKTSAMAMRWIDESASRHRSSLGVPGRLTDYAATPASLPRSQVARWRALANLLERPYWRRVWIVQEIVLAEKLRLQCGLDEARWEGLTNLLDPRGRKRVFEPRAAKRSIESVRGSLPARIHSLRHSHQVRGCRLQEVLEATRGSLCTDPRDRVYGLLGIADDVGDGRFEVDYSGEPNIDAMLRGLWKYSVECNRPELVVQSCQYLGTRFLHDQATDKDMMLRTVSSQPHLRYQIQGHRVGNVIYLGQPWRTSTEWDNWQAVIGALCERWTPSRMEAQYDMLSKATTTFFSDDHYRRLGLVRRKAFAHLFEQDDEAGPQLHLHPIVEQPEGFAGGKMIPDESMENERFTSSIGEAFGDWDVGKSSRLSRRNVAVMIASNGQMGLVPGRVGVAGVRVGDSLCQFRDSDVTAVFRYMPNCPSASSYPPNARPTPRDRPVLVGKAILAKRPNGEKERDERLGLSYSSLDERYALREATALQGTRPHMIDDRKDTEDDTLTCFEVTGKGLTWLTSW</sequence>
<accession>A0ABR1VK59</accession>
<evidence type="ECO:0000259" key="1">
    <source>
        <dbReference type="Pfam" id="PF06985"/>
    </source>
</evidence>
<dbReference type="PANTHER" id="PTHR24148:SF64">
    <property type="entry name" value="HETEROKARYON INCOMPATIBILITY DOMAIN-CONTAINING PROTEIN"/>
    <property type="match status" value="1"/>
</dbReference>
<proteinExistence type="predicted"/>
<evidence type="ECO:0000313" key="3">
    <source>
        <dbReference type="Proteomes" id="UP001446871"/>
    </source>
</evidence>
<evidence type="ECO:0000313" key="2">
    <source>
        <dbReference type="EMBL" id="KAK8071612.1"/>
    </source>
</evidence>
<comment type="caution">
    <text evidence="2">The sequence shown here is derived from an EMBL/GenBank/DDBJ whole genome shotgun (WGS) entry which is preliminary data.</text>
</comment>
<dbReference type="Pfam" id="PF06985">
    <property type="entry name" value="HET"/>
    <property type="match status" value="1"/>
</dbReference>
<organism evidence="2 3">
    <name type="scientific">Apiospora saccharicola</name>
    <dbReference type="NCBI Taxonomy" id="335842"/>
    <lineage>
        <taxon>Eukaryota</taxon>
        <taxon>Fungi</taxon>
        <taxon>Dikarya</taxon>
        <taxon>Ascomycota</taxon>
        <taxon>Pezizomycotina</taxon>
        <taxon>Sordariomycetes</taxon>
        <taxon>Xylariomycetidae</taxon>
        <taxon>Amphisphaeriales</taxon>
        <taxon>Apiosporaceae</taxon>
        <taxon>Apiospora</taxon>
    </lineage>
</organism>
<dbReference type="InterPro" id="IPR052895">
    <property type="entry name" value="HetReg/Transcr_Mod"/>
</dbReference>
<keyword evidence="3" id="KW-1185">Reference proteome</keyword>
<dbReference type="Proteomes" id="UP001446871">
    <property type="component" value="Unassembled WGS sequence"/>
</dbReference>
<gene>
    <name evidence="2" type="ORF">PG996_004960</name>
</gene>
<dbReference type="PANTHER" id="PTHR24148">
    <property type="entry name" value="ANKYRIN REPEAT DOMAIN-CONTAINING PROTEIN 39 HOMOLOG-RELATED"/>
    <property type="match status" value="1"/>
</dbReference>
<name>A0ABR1VK59_9PEZI</name>
<reference evidence="2 3" key="1">
    <citation type="submission" date="2023-01" db="EMBL/GenBank/DDBJ databases">
        <title>Analysis of 21 Apiospora genomes using comparative genomics revels a genus with tremendous synthesis potential of carbohydrate active enzymes and secondary metabolites.</title>
        <authorList>
            <person name="Sorensen T."/>
        </authorList>
    </citation>
    <scope>NUCLEOTIDE SEQUENCE [LARGE SCALE GENOMIC DNA]</scope>
    <source>
        <strain evidence="2 3">CBS 83171</strain>
    </source>
</reference>
<protein>
    <recommendedName>
        <fullName evidence="1">Heterokaryon incompatibility domain-containing protein</fullName>
    </recommendedName>
</protein>